<keyword evidence="5 8" id="KW-0233">DNA recombination</keyword>
<dbReference type="GO" id="GO:0008821">
    <property type="term" value="F:crossover junction DNA endonuclease activity"/>
    <property type="evidence" value="ECO:0007669"/>
    <property type="project" value="TreeGrafter"/>
</dbReference>
<dbReference type="Pfam" id="PF01541">
    <property type="entry name" value="GIY-YIG"/>
    <property type="match status" value="1"/>
</dbReference>
<dbReference type="InterPro" id="IPR013083">
    <property type="entry name" value="Znf_RING/FYVE/PHD"/>
</dbReference>
<evidence type="ECO:0000256" key="6">
    <source>
        <dbReference type="ARBA" id="ARBA00023204"/>
    </source>
</evidence>
<comment type="similarity">
    <text evidence="8">Belongs to the SLX1 family.</text>
</comment>
<dbReference type="GO" id="GO:0033557">
    <property type="term" value="C:Slx1-Slx4 complex"/>
    <property type="evidence" value="ECO:0007669"/>
    <property type="project" value="UniProtKB-UniRule"/>
</dbReference>
<keyword evidence="3 8" id="KW-0227">DNA damage</keyword>
<feature type="region of interest" description="Disordered" evidence="9">
    <location>
        <begin position="310"/>
        <end position="409"/>
    </location>
</feature>
<dbReference type="GO" id="GO:0000724">
    <property type="term" value="P:double-strand break repair via homologous recombination"/>
    <property type="evidence" value="ECO:0007669"/>
    <property type="project" value="TreeGrafter"/>
</dbReference>
<protein>
    <recommendedName>
        <fullName evidence="10">GIY-YIG domain-containing protein</fullName>
    </recommendedName>
</protein>
<keyword evidence="12" id="KW-1185">Reference proteome</keyword>
<dbReference type="Gene3D" id="3.40.1440.10">
    <property type="entry name" value="GIY-YIG endonuclease"/>
    <property type="match status" value="1"/>
</dbReference>
<comment type="caution">
    <text evidence="8">Lacks conserved residue(s) required for the propagation of feature annotation.</text>
</comment>
<dbReference type="Gene3D" id="3.30.40.10">
    <property type="entry name" value="Zinc/RING finger domain, C3HC4 (zinc finger)"/>
    <property type="match status" value="1"/>
</dbReference>
<evidence type="ECO:0000256" key="1">
    <source>
        <dbReference type="ARBA" id="ARBA00022722"/>
    </source>
</evidence>
<dbReference type="InterPro" id="IPR000305">
    <property type="entry name" value="GIY-YIG_endonuc"/>
</dbReference>
<keyword evidence="6 8" id="KW-0234">DNA repair</keyword>
<evidence type="ECO:0000256" key="4">
    <source>
        <dbReference type="ARBA" id="ARBA00022801"/>
    </source>
</evidence>
<dbReference type="CDD" id="cd10455">
    <property type="entry name" value="GIY-YIG_SLX1"/>
    <property type="match status" value="1"/>
</dbReference>
<evidence type="ECO:0000256" key="3">
    <source>
        <dbReference type="ARBA" id="ARBA00022763"/>
    </source>
</evidence>
<evidence type="ECO:0000256" key="7">
    <source>
        <dbReference type="ARBA" id="ARBA00023242"/>
    </source>
</evidence>
<dbReference type="HAMAP" id="MF_03100">
    <property type="entry name" value="Endonuc_su_Slx1"/>
    <property type="match status" value="1"/>
</dbReference>
<comment type="subcellular location">
    <subcellularLocation>
        <location evidence="8">Nucleus</location>
    </subcellularLocation>
</comment>
<sequence>MLATICRWAPRKIKVKPPPVEIPREHTFPPFYACYVLRSLGTRPRGRKTYIGTTTDPVRRLRQHNGELTQGARKTSLDRPWIMSMLVHGFPSKLHALQFEWALQHPWKSRHLAHHFPTIIGRSKLPRIVSVVRTMVSSPTYHAWPLHVTLLDAHAVEAWKAAANTSGKLPAGCKVTTKKLRVTKAGAQDVSKAGFDIADVKFRDIMLGNQTRIEALTRHPKCSICRKKVDVTQPLTTAICPSDGCTSVSHIDCLGRDFASHASHDPLLPRSGKCNQCKTTVLWGDVIRGCYHRLRQRTTSTSALEDDALELDEEGEEAENEPPSQELPVKRKRKAQELSDSTCTRSEHENGSFEEKISHNSSDRKTDCQVEGNDVARKDNAEEKPVKSKKSRPSEAKPAAEKPKRGRPVKVYTVVEVVVQKRGRPKAGVTAVAATEPKRRLKA</sequence>
<evidence type="ECO:0000256" key="2">
    <source>
        <dbReference type="ARBA" id="ARBA00022759"/>
    </source>
</evidence>
<organism evidence="11 12">
    <name type="scientific">Calocera viscosa (strain TUFC12733)</name>
    <dbReference type="NCBI Taxonomy" id="1330018"/>
    <lineage>
        <taxon>Eukaryota</taxon>
        <taxon>Fungi</taxon>
        <taxon>Dikarya</taxon>
        <taxon>Basidiomycota</taxon>
        <taxon>Agaricomycotina</taxon>
        <taxon>Dacrymycetes</taxon>
        <taxon>Dacrymycetales</taxon>
        <taxon>Dacrymycetaceae</taxon>
        <taxon>Calocera</taxon>
    </lineage>
</organism>
<dbReference type="InterPro" id="IPR027520">
    <property type="entry name" value="Slx1"/>
</dbReference>
<keyword evidence="7 8" id="KW-0539">Nucleus</keyword>
<dbReference type="Pfam" id="PF21202">
    <property type="entry name" value="SLX1_C"/>
    <property type="match status" value="1"/>
</dbReference>
<gene>
    <name evidence="11" type="ORF">CALVIDRAFT_538681</name>
</gene>
<dbReference type="Proteomes" id="UP000076738">
    <property type="component" value="Unassembled WGS sequence"/>
</dbReference>
<dbReference type="InterPro" id="IPR050381">
    <property type="entry name" value="SLX1_endonuclease"/>
</dbReference>
<dbReference type="SUPFAM" id="SSF82771">
    <property type="entry name" value="GIY-YIG endonuclease"/>
    <property type="match status" value="1"/>
</dbReference>
<dbReference type="PROSITE" id="PS50164">
    <property type="entry name" value="GIY_YIG"/>
    <property type="match status" value="1"/>
</dbReference>
<keyword evidence="2 8" id="KW-0255">Endonuclease</keyword>
<keyword evidence="4 8" id="KW-0378">Hydrolase</keyword>
<name>A0A167KR94_CALVF</name>
<evidence type="ECO:0000256" key="5">
    <source>
        <dbReference type="ARBA" id="ARBA00023172"/>
    </source>
</evidence>
<feature type="domain" description="GIY-YIG" evidence="10">
    <location>
        <begin position="30"/>
        <end position="113"/>
    </location>
</feature>
<dbReference type="AlphaFoldDB" id="A0A167KR94"/>
<evidence type="ECO:0000313" key="12">
    <source>
        <dbReference type="Proteomes" id="UP000076738"/>
    </source>
</evidence>
<evidence type="ECO:0000313" key="11">
    <source>
        <dbReference type="EMBL" id="KZO94915.1"/>
    </source>
</evidence>
<dbReference type="PANTHER" id="PTHR20208">
    <property type="entry name" value="STRUCTURE-SPECIFIC ENDONUCLEASE SUBUNIT SLX1"/>
    <property type="match status" value="1"/>
</dbReference>
<comment type="function">
    <text evidence="8">Catalytic subunit of the SLX1-SLX4 structure-specific endonuclease that resolves DNA secondary structures generated during DNA repair and recombination. Has endonuclease activity towards branched DNA substrates, introducing single-strand cuts in duplex DNA close to junctions with ss-DNA.</text>
</comment>
<reference evidence="11 12" key="1">
    <citation type="journal article" date="2016" name="Mol. Biol. Evol.">
        <title>Comparative Genomics of Early-Diverging Mushroom-Forming Fungi Provides Insights into the Origins of Lignocellulose Decay Capabilities.</title>
        <authorList>
            <person name="Nagy L.G."/>
            <person name="Riley R."/>
            <person name="Tritt A."/>
            <person name="Adam C."/>
            <person name="Daum C."/>
            <person name="Floudas D."/>
            <person name="Sun H."/>
            <person name="Yadav J.S."/>
            <person name="Pangilinan J."/>
            <person name="Larsson K.H."/>
            <person name="Matsuura K."/>
            <person name="Barry K."/>
            <person name="Labutti K."/>
            <person name="Kuo R."/>
            <person name="Ohm R.A."/>
            <person name="Bhattacharya S.S."/>
            <person name="Shirouzu T."/>
            <person name="Yoshinaga Y."/>
            <person name="Martin F.M."/>
            <person name="Grigoriev I.V."/>
            <person name="Hibbett D.S."/>
        </authorList>
    </citation>
    <scope>NUCLEOTIDE SEQUENCE [LARGE SCALE GENOMIC DNA]</scope>
    <source>
        <strain evidence="11 12">TUFC12733</strain>
    </source>
</reference>
<dbReference type="InterPro" id="IPR048749">
    <property type="entry name" value="SLX1_C"/>
</dbReference>
<dbReference type="InterPro" id="IPR035901">
    <property type="entry name" value="GIY-YIG_endonuc_sf"/>
</dbReference>
<feature type="region of interest" description="Disordered" evidence="9">
    <location>
        <begin position="423"/>
        <end position="443"/>
    </location>
</feature>
<comment type="cofactor">
    <cofactor evidence="8">
        <name>a divalent metal cation</name>
        <dbReference type="ChEBI" id="CHEBI:60240"/>
    </cofactor>
</comment>
<evidence type="ECO:0000259" key="10">
    <source>
        <dbReference type="PROSITE" id="PS50164"/>
    </source>
</evidence>
<feature type="compositionally biased region" description="Acidic residues" evidence="9">
    <location>
        <begin position="310"/>
        <end position="320"/>
    </location>
</feature>
<dbReference type="PANTHER" id="PTHR20208:SF10">
    <property type="entry name" value="STRUCTURE-SPECIFIC ENDONUCLEASE SUBUNIT SLX1"/>
    <property type="match status" value="1"/>
</dbReference>
<evidence type="ECO:0000256" key="9">
    <source>
        <dbReference type="SAM" id="MobiDB-lite"/>
    </source>
</evidence>
<comment type="subunit">
    <text evidence="8">Forms a heterodimer with SLX4.</text>
</comment>
<dbReference type="OrthoDB" id="24645at2759"/>
<evidence type="ECO:0000256" key="8">
    <source>
        <dbReference type="HAMAP-Rule" id="MF_03100"/>
    </source>
</evidence>
<keyword evidence="1 8" id="KW-0540">Nuclease</keyword>
<feature type="compositionally biased region" description="Basic and acidic residues" evidence="9">
    <location>
        <begin position="345"/>
        <end position="403"/>
    </location>
</feature>
<dbReference type="STRING" id="1330018.A0A167KR94"/>
<dbReference type="GO" id="GO:0017108">
    <property type="term" value="F:5'-flap endonuclease activity"/>
    <property type="evidence" value="ECO:0007669"/>
    <property type="project" value="InterPro"/>
</dbReference>
<accession>A0A167KR94</accession>
<dbReference type="EMBL" id="KV417292">
    <property type="protein sequence ID" value="KZO94915.1"/>
    <property type="molecule type" value="Genomic_DNA"/>
</dbReference>
<proteinExistence type="inferred from homology"/>